<evidence type="ECO:0000313" key="2">
    <source>
        <dbReference type="Proteomes" id="UP000323521"/>
    </source>
</evidence>
<name>A0A3G1KQT2_FORW1</name>
<keyword evidence="2" id="KW-1185">Reference proteome</keyword>
<proteinExistence type="predicted"/>
<dbReference type="EMBL" id="CP017634">
    <property type="protein sequence ID" value="ATW24814.1"/>
    <property type="molecule type" value="Genomic_DNA"/>
</dbReference>
<protein>
    <submittedName>
        <fullName evidence="1">Uncharacterized protein</fullName>
    </submittedName>
</protein>
<gene>
    <name evidence="1" type="ORF">DCMF_08530</name>
</gene>
<dbReference type="AlphaFoldDB" id="A0A3G1KQT2"/>
<organism evidence="1 2">
    <name type="scientific">Formimonas warabiya</name>
    <dbReference type="NCBI Taxonomy" id="1761012"/>
    <lineage>
        <taxon>Bacteria</taxon>
        <taxon>Bacillati</taxon>
        <taxon>Bacillota</taxon>
        <taxon>Clostridia</taxon>
        <taxon>Eubacteriales</taxon>
        <taxon>Peptococcaceae</taxon>
        <taxon>Candidatus Formimonas</taxon>
    </lineage>
</organism>
<dbReference type="KEGG" id="fwa:DCMF_08530"/>
<accession>A0A3G1KQT2</accession>
<dbReference type="Proteomes" id="UP000323521">
    <property type="component" value="Chromosome"/>
</dbReference>
<evidence type="ECO:0000313" key="1">
    <source>
        <dbReference type="EMBL" id="ATW24814.1"/>
    </source>
</evidence>
<sequence>MCQCLHLFQISGTRKLGLCQASGDGGSLSCTYTFNPLKLINSESMKKDAPGRSLASGLPMHP</sequence>
<reference evidence="1 2" key="1">
    <citation type="submission" date="2016-10" db="EMBL/GenBank/DDBJ databases">
        <title>Complete Genome Sequence of Peptococcaceae strain DCMF.</title>
        <authorList>
            <person name="Edwards R.J."/>
            <person name="Holland S.I."/>
            <person name="Deshpande N.P."/>
            <person name="Wong Y.K."/>
            <person name="Ertan H."/>
            <person name="Manefield M."/>
            <person name="Russell T.L."/>
            <person name="Lee M.J."/>
        </authorList>
    </citation>
    <scope>NUCLEOTIDE SEQUENCE [LARGE SCALE GENOMIC DNA]</scope>
    <source>
        <strain evidence="1 2">DCMF</strain>
    </source>
</reference>